<dbReference type="AlphaFoldDB" id="A0AAP4D5Y0"/>
<feature type="transmembrane region" description="Helical" evidence="6">
    <location>
        <begin position="95"/>
        <end position="114"/>
    </location>
</feature>
<comment type="subcellular location">
    <subcellularLocation>
        <location evidence="1">Cell membrane</location>
        <topology evidence="1">Multi-pass membrane protein</topology>
    </subcellularLocation>
</comment>
<evidence type="ECO:0000313" key="8">
    <source>
        <dbReference type="Proteomes" id="UP001301140"/>
    </source>
</evidence>
<proteinExistence type="predicted"/>
<feature type="transmembrane region" description="Helical" evidence="6">
    <location>
        <begin position="64"/>
        <end position="83"/>
    </location>
</feature>
<protein>
    <submittedName>
        <fullName evidence="7">Cytochrome c oxidase assembly protein</fullName>
    </submittedName>
</protein>
<feature type="transmembrane region" description="Helical" evidence="6">
    <location>
        <begin position="30"/>
        <end position="52"/>
    </location>
</feature>
<keyword evidence="4 6" id="KW-1133">Transmembrane helix</keyword>
<gene>
    <name evidence="7" type="ORF">PZ740_11730</name>
</gene>
<keyword evidence="5 6" id="KW-0472">Membrane</keyword>
<evidence type="ECO:0000313" key="7">
    <source>
        <dbReference type="EMBL" id="MDF1587049.1"/>
    </source>
</evidence>
<evidence type="ECO:0000256" key="5">
    <source>
        <dbReference type="ARBA" id="ARBA00023136"/>
    </source>
</evidence>
<dbReference type="Pfam" id="PF09678">
    <property type="entry name" value="Caa3_CtaG"/>
    <property type="match status" value="1"/>
</dbReference>
<name>A0AAP4D5Y0_9PROT</name>
<reference evidence="7 8" key="1">
    <citation type="submission" date="2023-03" db="EMBL/GenBank/DDBJ databases">
        <title>YIM 152171 draft genome.</title>
        <authorList>
            <person name="Yang Z."/>
        </authorList>
    </citation>
    <scope>NUCLEOTIDE SEQUENCE [LARGE SCALE GENOMIC DNA]</scope>
    <source>
        <strain evidence="7 8">YIM 152171</strain>
    </source>
</reference>
<keyword evidence="3 6" id="KW-0812">Transmembrane</keyword>
<evidence type="ECO:0000256" key="1">
    <source>
        <dbReference type="ARBA" id="ARBA00004651"/>
    </source>
</evidence>
<dbReference type="InterPro" id="IPR019108">
    <property type="entry name" value="Caa3_assmbl_CtaG-rel"/>
</dbReference>
<evidence type="ECO:0000256" key="2">
    <source>
        <dbReference type="ARBA" id="ARBA00022475"/>
    </source>
</evidence>
<organism evidence="7 8">
    <name type="scientific">Marinimicrococcus flavescens</name>
    <dbReference type="NCBI Taxonomy" id="3031815"/>
    <lineage>
        <taxon>Bacteria</taxon>
        <taxon>Pseudomonadati</taxon>
        <taxon>Pseudomonadota</taxon>
        <taxon>Alphaproteobacteria</taxon>
        <taxon>Geminicoccales</taxon>
        <taxon>Geminicoccaceae</taxon>
        <taxon>Marinimicrococcus</taxon>
    </lineage>
</organism>
<feature type="transmembrane region" description="Helical" evidence="6">
    <location>
        <begin position="126"/>
        <end position="150"/>
    </location>
</feature>
<dbReference type="EMBL" id="JARGEQ010000104">
    <property type="protein sequence ID" value="MDF1587049.1"/>
    <property type="molecule type" value="Genomic_DNA"/>
</dbReference>
<dbReference type="Proteomes" id="UP001301140">
    <property type="component" value="Unassembled WGS sequence"/>
</dbReference>
<accession>A0AAP4D5Y0</accession>
<evidence type="ECO:0000256" key="3">
    <source>
        <dbReference type="ARBA" id="ARBA00022692"/>
    </source>
</evidence>
<evidence type="ECO:0000256" key="6">
    <source>
        <dbReference type="SAM" id="Phobius"/>
    </source>
</evidence>
<dbReference type="GO" id="GO:0005886">
    <property type="term" value="C:plasma membrane"/>
    <property type="evidence" value="ECO:0007669"/>
    <property type="project" value="UniProtKB-SubCell"/>
</dbReference>
<feature type="transmembrane region" description="Helical" evidence="6">
    <location>
        <begin position="170"/>
        <end position="196"/>
    </location>
</feature>
<keyword evidence="8" id="KW-1185">Reference proteome</keyword>
<comment type="caution">
    <text evidence="7">The sequence shown here is derived from an EMBL/GenBank/DDBJ whole genome shotgun (WGS) entry which is preliminary data.</text>
</comment>
<keyword evidence="2" id="KW-1003">Cell membrane</keyword>
<dbReference type="RefSeq" id="WP_327789471.1">
    <property type="nucleotide sequence ID" value="NZ_JARGEQ010000104.1"/>
</dbReference>
<evidence type="ECO:0000256" key="4">
    <source>
        <dbReference type="ARBA" id="ARBA00022989"/>
    </source>
</evidence>
<sequence length="211" mass="21896">MRPVALAAGLAALLAAWVWPLPQLGGHLFTGHMAGHMTVVAVAAPLLAVALAGSRRDPLCRLPVLASPVAASLLEFVVVWSWHAPALHDAARALLAVRVAEQVSFLAVATLLWLSSVGGNGRAGDAAGVLGLLLTSMHMTLLGGLIALAPRQLYAHAGGSGLLAPLEDQQLGGTLMLTVGGAVYLAGGLFLLARLLREDGRIDWRQDANRH</sequence>